<reference evidence="3 4" key="1">
    <citation type="submission" date="2019-12" db="EMBL/GenBank/DDBJ databases">
        <title>Corynebacterium sp. nov., isolated from feces of the Anser Albifrons in China.</title>
        <authorList>
            <person name="Liu Q."/>
        </authorList>
    </citation>
    <scope>NUCLEOTIDE SEQUENCE [LARGE SCALE GENOMIC DNA]</scope>
    <source>
        <strain evidence="3 4">23H37-10</strain>
    </source>
</reference>
<dbReference type="Gene3D" id="3.40.50.450">
    <property type="match status" value="1"/>
</dbReference>
<name>A0A7G7YNV5_9CORY</name>
<dbReference type="InterPro" id="IPR003488">
    <property type="entry name" value="DprA"/>
</dbReference>
<dbReference type="SUPFAM" id="SSF102405">
    <property type="entry name" value="MCP/YpsA-like"/>
    <property type="match status" value="1"/>
</dbReference>
<dbReference type="KEGG" id="cans:GP473_05450"/>
<dbReference type="PANTHER" id="PTHR43022:SF1">
    <property type="entry name" value="PROTEIN SMF"/>
    <property type="match status" value="1"/>
</dbReference>
<keyword evidence="4" id="KW-1185">Reference proteome</keyword>
<dbReference type="InterPro" id="IPR057666">
    <property type="entry name" value="DrpA_SLOG"/>
</dbReference>
<dbReference type="RefSeq" id="WP_186276673.1">
    <property type="nucleotide sequence ID" value="NZ_CP046883.1"/>
</dbReference>
<dbReference type="Pfam" id="PF02481">
    <property type="entry name" value="DNA_processg_A"/>
    <property type="match status" value="1"/>
</dbReference>
<dbReference type="NCBIfam" id="TIGR00732">
    <property type="entry name" value="dprA"/>
    <property type="match status" value="1"/>
</dbReference>
<dbReference type="GO" id="GO:0009294">
    <property type="term" value="P:DNA-mediated transformation"/>
    <property type="evidence" value="ECO:0007669"/>
    <property type="project" value="InterPro"/>
</dbReference>
<feature type="domain" description="Smf/DprA SLOG" evidence="2">
    <location>
        <begin position="143"/>
        <end position="340"/>
    </location>
</feature>
<proteinExistence type="inferred from homology"/>
<evidence type="ECO:0000259" key="2">
    <source>
        <dbReference type="Pfam" id="PF02481"/>
    </source>
</evidence>
<dbReference type="Proteomes" id="UP000515275">
    <property type="component" value="Chromosome"/>
</dbReference>
<sequence length="430" mass="46586">MDAADSGRTRVLAWAYLRRVVEGSTPEILDLLWPHSDDEVSAGWSAREGGCVGSQPMGKDRASARVVEVARRIYRRDTSLPDRVLMTTERRWNYDPTSDVEQAEQRGMRLLTPDSDEWPCELTQAFLRMADAGADNEAGVRGQASAPFALWVRGEVNLATVIQHSVTVVGTRAATRYGRNTAYQLCSELAGRGYTIVSGGAYGIDKQAHCAALDNGAPTIALLASGVDVAYPKKHRELFDRIVDSGGLLISEYAPGTPPARHRFLTRNRLAAALSQATVMVEAPIRSGAMNTMNWAEAMVKPTLAVPGPIDSAASQGCLLRIQEERAALVRTVADVVNAIEPVGRSMTLWDEDTAGGQGHAVSLSWQETAVYDAVGVVTDTTGTVEDIQQATGLAPQVIVVALRLLREKGVIDRQGQRWVKVLGKDLRQL</sequence>
<protein>
    <submittedName>
        <fullName evidence="3">DNA-protecting protein DprA</fullName>
    </submittedName>
</protein>
<organism evidence="3 4">
    <name type="scientific">Corynebacterium anserum</name>
    <dbReference type="NCBI Taxonomy" id="2684406"/>
    <lineage>
        <taxon>Bacteria</taxon>
        <taxon>Bacillati</taxon>
        <taxon>Actinomycetota</taxon>
        <taxon>Actinomycetes</taxon>
        <taxon>Mycobacteriales</taxon>
        <taxon>Corynebacteriaceae</taxon>
        <taxon>Corynebacterium</taxon>
    </lineage>
</organism>
<dbReference type="EMBL" id="CP046883">
    <property type="protein sequence ID" value="QNH96175.1"/>
    <property type="molecule type" value="Genomic_DNA"/>
</dbReference>
<dbReference type="AlphaFoldDB" id="A0A7G7YNV5"/>
<evidence type="ECO:0000313" key="4">
    <source>
        <dbReference type="Proteomes" id="UP000515275"/>
    </source>
</evidence>
<accession>A0A7G7YNV5</accession>
<evidence type="ECO:0000313" key="3">
    <source>
        <dbReference type="EMBL" id="QNH96175.1"/>
    </source>
</evidence>
<comment type="similarity">
    <text evidence="1">Belongs to the DprA/Smf family.</text>
</comment>
<dbReference type="PANTHER" id="PTHR43022">
    <property type="entry name" value="PROTEIN SMF"/>
    <property type="match status" value="1"/>
</dbReference>
<evidence type="ECO:0000256" key="1">
    <source>
        <dbReference type="ARBA" id="ARBA00006525"/>
    </source>
</evidence>
<gene>
    <name evidence="3" type="primary">dprA</name>
    <name evidence="3" type="ORF">GP473_05450</name>
</gene>